<reference evidence="3 4" key="3">
    <citation type="journal article" date="2013" name="Rice">
        <title>Improvement of the Oryza sativa Nipponbare reference genome using next generation sequence and optical map data.</title>
        <authorList>
            <person name="Kawahara Y."/>
            <person name="de la Bastide M."/>
            <person name="Hamilton J.P."/>
            <person name="Kanamori H."/>
            <person name="McCombie W.R."/>
            <person name="Ouyang S."/>
            <person name="Schwartz D.C."/>
            <person name="Tanaka T."/>
            <person name="Wu J."/>
            <person name="Zhou S."/>
            <person name="Childs K.L."/>
            <person name="Davidson R.M."/>
            <person name="Lin H."/>
            <person name="Quesada-Ocampo L."/>
            <person name="Vaillancourt B."/>
            <person name="Sakai H."/>
            <person name="Lee S.S."/>
            <person name="Kim J."/>
            <person name="Numa H."/>
            <person name="Itoh T."/>
            <person name="Buell C.R."/>
            <person name="Matsumoto T."/>
        </authorList>
    </citation>
    <scope>NUCLEOTIDE SEQUENCE [LARGE SCALE GENOMIC DNA]</scope>
    <source>
        <strain evidence="4">cv. Nipponbare</strain>
    </source>
</reference>
<feature type="compositionally biased region" description="Polar residues" evidence="1">
    <location>
        <begin position="129"/>
        <end position="139"/>
    </location>
</feature>
<dbReference type="Proteomes" id="UP000059680">
    <property type="component" value="Chromosome 4"/>
</dbReference>
<evidence type="ECO:0000256" key="2">
    <source>
        <dbReference type="SAM" id="SignalP"/>
    </source>
</evidence>
<dbReference type="EMBL" id="AP014960">
    <property type="protein sequence ID" value="BAS87986.1"/>
    <property type="molecule type" value="Genomic_DNA"/>
</dbReference>
<feature type="region of interest" description="Disordered" evidence="1">
    <location>
        <begin position="127"/>
        <end position="146"/>
    </location>
</feature>
<feature type="chain" id="PRO_5006056577" evidence="2">
    <location>
        <begin position="25"/>
        <end position="166"/>
    </location>
</feature>
<keyword evidence="4" id="KW-1185">Reference proteome</keyword>
<protein>
    <submittedName>
        <fullName evidence="3">Os04g0184000 protein</fullName>
    </submittedName>
</protein>
<evidence type="ECO:0000313" key="4">
    <source>
        <dbReference type="Proteomes" id="UP000059680"/>
    </source>
</evidence>
<keyword evidence="2" id="KW-0732">Signal</keyword>
<reference evidence="4" key="1">
    <citation type="journal article" date="2005" name="Nature">
        <title>The map-based sequence of the rice genome.</title>
        <authorList>
            <consortium name="International rice genome sequencing project (IRGSP)"/>
            <person name="Matsumoto T."/>
            <person name="Wu J."/>
            <person name="Kanamori H."/>
            <person name="Katayose Y."/>
            <person name="Fujisawa M."/>
            <person name="Namiki N."/>
            <person name="Mizuno H."/>
            <person name="Yamamoto K."/>
            <person name="Antonio B.A."/>
            <person name="Baba T."/>
            <person name="Sakata K."/>
            <person name="Nagamura Y."/>
            <person name="Aoki H."/>
            <person name="Arikawa K."/>
            <person name="Arita K."/>
            <person name="Bito T."/>
            <person name="Chiden Y."/>
            <person name="Fujitsuka N."/>
            <person name="Fukunaka R."/>
            <person name="Hamada M."/>
            <person name="Harada C."/>
            <person name="Hayashi A."/>
            <person name="Hijishita S."/>
            <person name="Honda M."/>
            <person name="Hosokawa S."/>
            <person name="Ichikawa Y."/>
            <person name="Idonuma A."/>
            <person name="Iijima M."/>
            <person name="Ikeda M."/>
            <person name="Ikeno M."/>
            <person name="Ito K."/>
            <person name="Ito S."/>
            <person name="Ito T."/>
            <person name="Ito Y."/>
            <person name="Ito Y."/>
            <person name="Iwabuchi A."/>
            <person name="Kamiya K."/>
            <person name="Karasawa W."/>
            <person name="Kurita K."/>
            <person name="Katagiri S."/>
            <person name="Kikuta A."/>
            <person name="Kobayashi H."/>
            <person name="Kobayashi N."/>
            <person name="Machita K."/>
            <person name="Maehara T."/>
            <person name="Masukawa M."/>
            <person name="Mizubayashi T."/>
            <person name="Mukai Y."/>
            <person name="Nagasaki H."/>
            <person name="Nagata Y."/>
            <person name="Naito S."/>
            <person name="Nakashima M."/>
            <person name="Nakama Y."/>
            <person name="Nakamichi Y."/>
            <person name="Nakamura M."/>
            <person name="Meguro A."/>
            <person name="Negishi M."/>
            <person name="Ohta I."/>
            <person name="Ohta T."/>
            <person name="Okamoto M."/>
            <person name="Ono N."/>
            <person name="Saji S."/>
            <person name="Sakaguchi M."/>
            <person name="Sakai K."/>
            <person name="Shibata M."/>
            <person name="Shimokawa T."/>
            <person name="Song J."/>
            <person name="Takazaki Y."/>
            <person name="Terasawa K."/>
            <person name="Tsugane M."/>
            <person name="Tsuji K."/>
            <person name="Ueda S."/>
            <person name="Waki K."/>
            <person name="Yamagata H."/>
            <person name="Yamamoto M."/>
            <person name="Yamamoto S."/>
            <person name="Yamane H."/>
            <person name="Yoshiki S."/>
            <person name="Yoshihara R."/>
            <person name="Yukawa K."/>
            <person name="Zhong H."/>
            <person name="Yano M."/>
            <person name="Yuan Q."/>
            <person name="Ouyang S."/>
            <person name="Liu J."/>
            <person name="Jones K.M."/>
            <person name="Gansberger K."/>
            <person name="Moffat K."/>
            <person name="Hill J."/>
            <person name="Bera J."/>
            <person name="Fadrosh D."/>
            <person name="Jin S."/>
            <person name="Johri S."/>
            <person name="Kim M."/>
            <person name="Overton L."/>
            <person name="Reardon M."/>
            <person name="Tsitrin T."/>
            <person name="Vuong H."/>
            <person name="Weaver B."/>
            <person name="Ciecko A."/>
            <person name="Tallon L."/>
            <person name="Jackson J."/>
            <person name="Pai G."/>
            <person name="Aken S.V."/>
            <person name="Utterback T."/>
            <person name="Reidmuller S."/>
            <person name="Feldblyum T."/>
            <person name="Hsiao J."/>
            <person name="Zismann V."/>
            <person name="Iobst S."/>
            <person name="de Vazeille A.R."/>
            <person name="Buell C.R."/>
            <person name="Ying K."/>
            <person name="Li Y."/>
            <person name="Lu T."/>
            <person name="Huang Y."/>
            <person name="Zhao Q."/>
            <person name="Feng Q."/>
            <person name="Zhang L."/>
            <person name="Zhu J."/>
            <person name="Weng Q."/>
            <person name="Mu J."/>
            <person name="Lu Y."/>
            <person name="Fan D."/>
            <person name="Liu Y."/>
            <person name="Guan J."/>
            <person name="Zhang Y."/>
            <person name="Yu S."/>
            <person name="Liu X."/>
            <person name="Zhang Y."/>
            <person name="Hong G."/>
            <person name="Han B."/>
            <person name="Choisne N."/>
            <person name="Demange N."/>
            <person name="Orjeda G."/>
            <person name="Samain S."/>
            <person name="Cattolico L."/>
            <person name="Pelletier E."/>
            <person name="Couloux A."/>
            <person name="Segurens B."/>
            <person name="Wincker P."/>
            <person name="D'Hont A."/>
            <person name="Scarpelli C."/>
            <person name="Weissenbach J."/>
            <person name="Salanoubat M."/>
            <person name="Quetier F."/>
            <person name="Yu Y."/>
            <person name="Kim H.R."/>
            <person name="Rambo T."/>
            <person name="Currie J."/>
            <person name="Collura K."/>
            <person name="Luo M."/>
            <person name="Yang T."/>
            <person name="Ammiraju J.S.S."/>
            <person name="Engler F."/>
            <person name="Soderlund C."/>
            <person name="Wing R.A."/>
            <person name="Palmer L.E."/>
            <person name="de la Bastide M."/>
            <person name="Spiegel L."/>
            <person name="Nascimento L."/>
            <person name="Zutavern T."/>
            <person name="O'Shaughnessy A."/>
            <person name="Dike S."/>
            <person name="Dedhia N."/>
            <person name="Preston R."/>
            <person name="Balija V."/>
            <person name="McCombie W.R."/>
            <person name="Chow T."/>
            <person name="Chen H."/>
            <person name="Chung M."/>
            <person name="Chen C."/>
            <person name="Shaw J."/>
            <person name="Wu H."/>
            <person name="Hsiao K."/>
            <person name="Chao Y."/>
            <person name="Chu M."/>
            <person name="Cheng C."/>
            <person name="Hour A."/>
            <person name="Lee P."/>
            <person name="Lin S."/>
            <person name="Lin Y."/>
            <person name="Liou J."/>
            <person name="Liu S."/>
            <person name="Hsing Y."/>
            <person name="Raghuvanshi S."/>
            <person name="Mohanty A."/>
            <person name="Bharti A.K."/>
            <person name="Gaur A."/>
            <person name="Gupta V."/>
            <person name="Kumar D."/>
            <person name="Ravi V."/>
            <person name="Vij S."/>
            <person name="Kapur A."/>
            <person name="Khurana P."/>
            <person name="Khurana P."/>
            <person name="Khurana J.P."/>
            <person name="Tyagi A.K."/>
            <person name="Gaikwad K."/>
            <person name="Singh A."/>
            <person name="Dalal V."/>
            <person name="Srivastava S."/>
            <person name="Dixit A."/>
            <person name="Pal A.K."/>
            <person name="Ghazi I.A."/>
            <person name="Yadav M."/>
            <person name="Pandit A."/>
            <person name="Bhargava A."/>
            <person name="Sureshbabu K."/>
            <person name="Batra K."/>
            <person name="Sharma T.R."/>
            <person name="Mohapatra T."/>
            <person name="Singh N.K."/>
            <person name="Messing J."/>
            <person name="Nelson A.B."/>
            <person name="Fuks G."/>
            <person name="Kavchok S."/>
            <person name="Keizer G."/>
            <person name="Linton E."/>
            <person name="Llaca V."/>
            <person name="Song R."/>
            <person name="Tanyolac B."/>
            <person name="Young S."/>
            <person name="Ho-Il K."/>
            <person name="Hahn J.H."/>
            <person name="Sangsakoo G."/>
            <person name="Vanavichit A."/>
            <person name="de Mattos Luiz.A.T."/>
            <person name="Zimmer P.D."/>
            <person name="Malone G."/>
            <person name="Dellagostin O."/>
            <person name="de Oliveira A.C."/>
            <person name="Bevan M."/>
            <person name="Bancroft I."/>
            <person name="Minx P."/>
            <person name="Cordum H."/>
            <person name="Wilson R."/>
            <person name="Cheng Z."/>
            <person name="Jin W."/>
            <person name="Jiang J."/>
            <person name="Leong S.A."/>
            <person name="Iwama H."/>
            <person name="Gojobori T."/>
            <person name="Itoh T."/>
            <person name="Niimura Y."/>
            <person name="Fujii Y."/>
            <person name="Habara T."/>
            <person name="Sakai H."/>
            <person name="Sato Y."/>
            <person name="Wilson G."/>
            <person name="Kumar K."/>
            <person name="McCouch S."/>
            <person name="Juretic N."/>
            <person name="Hoen D."/>
            <person name="Wright S."/>
            <person name="Bruskiewich R."/>
            <person name="Bureau T."/>
            <person name="Miyao A."/>
            <person name="Hirochika H."/>
            <person name="Nishikawa T."/>
            <person name="Kadowaki K."/>
            <person name="Sugiura M."/>
            <person name="Burr B."/>
            <person name="Sasaki T."/>
        </authorList>
    </citation>
    <scope>NUCLEOTIDE SEQUENCE [LARGE SCALE GENOMIC DNA]</scope>
    <source>
        <strain evidence="4">cv. Nipponbare</strain>
    </source>
</reference>
<proteinExistence type="predicted"/>
<organism evidence="3 4">
    <name type="scientific">Oryza sativa subsp. japonica</name>
    <name type="common">Rice</name>
    <dbReference type="NCBI Taxonomy" id="39947"/>
    <lineage>
        <taxon>Eukaryota</taxon>
        <taxon>Viridiplantae</taxon>
        <taxon>Streptophyta</taxon>
        <taxon>Embryophyta</taxon>
        <taxon>Tracheophyta</taxon>
        <taxon>Spermatophyta</taxon>
        <taxon>Magnoliopsida</taxon>
        <taxon>Liliopsida</taxon>
        <taxon>Poales</taxon>
        <taxon>Poaceae</taxon>
        <taxon>BOP clade</taxon>
        <taxon>Oryzoideae</taxon>
        <taxon>Oryzeae</taxon>
        <taxon>Oryzinae</taxon>
        <taxon>Oryza</taxon>
        <taxon>Oryza sativa</taxon>
    </lineage>
</organism>
<accession>A0A0P0W723</accession>
<gene>
    <name evidence="3" type="ordered locus">Os04g0184000</name>
    <name evidence="3" type="ORF">OSNPB_040184000</name>
</gene>
<dbReference type="FunCoup" id="A0A0P0W723">
    <property type="interactions" value="346"/>
</dbReference>
<sequence length="166" mass="17185">MAKVIALMLVVITMSTMLASPVECANKIAGIIPISASAYNFTTMIDTFKVAINTCSYIRKALDGVVAVALPANKAETLEATSKQATVAASTLNMAKATGETKQVAAVSIVYMIAADAVDAAVPAASLGPKTSKNSQSAPLRQEADSKLRILEEGGRSAEALVQPEQ</sequence>
<dbReference type="InParanoid" id="A0A0P0W723"/>
<evidence type="ECO:0000256" key="1">
    <source>
        <dbReference type="SAM" id="MobiDB-lite"/>
    </source>
</evidence>
<reference evidence="3 4" key="2">
    <citation type="journal article" date="2013" name="Plant Cell Physiol.">
        <title>Rice Annotation Project Database (RAP-DB): an integrative and interactive database for rice genomics.</title>
        <authorList>
            <person name="Sakai H."/>
            <person name="Lee S.S."/>
            <person name="Tanaka T."/>
            <person name="Numa H."/>
            <person name="Kim J."/>
            <person name="Kawahara Y."/>
            <person name="Wakimoto H."/>
            <person name="Yang C.C."/>
            <person name="Iwamoto M."/>
            <person name="Abe T."/>
            <person name="Yamada Y."/>
            <person name="Muto A."/>
            <person name="Inokuchi H."/>
            <person name="Ikemura T."/>
            <person name="Matsumoto T."/>
            <person name="Sasaki T."/>
            <person name="Itoh T."/>
        </authorList>
    </citation>
    <scope>NUCLEOTIDE SEQUENCE [LARGE SCALE GENOMIC DNA]</scope>
    <source>
        <strain evidence="4">cv. Nipponbare</strain>
    </source>
</reference>
<name>A0A0P0W723_ORYSJ</name>
<dbReference type="AlphaFoldDB" id="A0A0P0W723"/>
<dbReference type="PaxDb" id="39947-A0A0P0W723"/>
<feature type="signal peptide" evidence="2">
    <location>
        <begin position="1"/>
        <end position="24"/>
    </location>
</feature>
<evidence type="ECO:0000313" key="3">
    <source>
        <dbReference type="EMBL" id="BAS87986.1"/>
    </source>
</evidence>